<evidence type="ECO:0000313" key="3">
    <source>
        <dbReference type="Proteomes" id="UP001182556"/>
    </source>
</evidence>
<dbReference type="InterPro" id="IPR013785">
    <property type="entry name" value="Aldolase_TIM"/>
</dbReference>
<dbReference type="GO" id="GO:0016491">
    <property type="term" value="F:oxidoreductase activity"/>
    <property type="evidence" value="ECO:0007669"/>
    <property type="project" value="InterPro"/>
</dbReference>
<dbReference type="AlphaFoldDB" id="A0AAD9FTG7"/>
<keyword evidence="3" id="KW-1185">Reference proteome</keyword>
<dbReference type="Proteomes" id="UP001182556">
    <property type="component" value="Unassembled WGS sequence"/>
</dbReference>
<comment type="caution">
    <text evidence="2">The sequence shown here is derived from an EMBL/GenBank/DDBJ whole genome shotgun (WGS) entry which is preliminary data.</text>
</comment>
<dbReference type="EMBL" id="JAODAN010000002">
    <property type="protein sequence ID" value="KAK1925996.1"/>
    <property type="molecule type" value="Genomic_DNA"/>
</dbReference>
<dbReference type="SUPFAM" id="SSF51395">
    <property type="entry name" value="FMN-linked oxidoreductases"/>
    <property type="match status" value="1"/>
</dbReference>
<dbReference type="PANTHER" id="PTHR22893:SF93">
    <property type="entry name" value="HYPOTHETICAL OXIDOREDUCTASE (EUROFUNG)"/>
    <property type="match status" value="1"/>
</dbReference>
<reference evidence="2" key="1">
    <citation type="submission" date="2023-02" db="EMBL/GenBank/DDBJ databases">
        <title>Identification and recombinant expression of a fungal hydrolase from Papiliotrema laurentii that hydrolyzes apple cutin and clears colloidal polyester polyurethane.</title>
        <authorList>
            <consortium name="DOE Joint Genome Institute"/>
            <person name="Roman V.A."/>
            <person name="Bojanowski C."/>
            <person name="Crable B.R."/>
            <person name="Wagner D.N."/>
            <person name="Hung C.S."/>
            <person name="Nadeau L.J."/>
            <person name="Schratz L."/>
            <person name="Haridas S."/>
            <person name="Pangilinan J."/>
            <person name="Lipzen A."/>
            <person name="Na H."/>
            <person name="Yan M."/>
            <person name="Ng V."/>
            <person name="Grigoriev I.V."/>
            <person name="Spatafora J.W."/>
            <person name="Barlow D."/>
            <person name="Biffinger J."/>
            <person name="Kelley-Loughnane N."/>
            <person name="Varaljay V.A."/>
            <person name="Crookes-Goodson W.J."/>
        </authorList>
    </citation>
    <scope>NUCLEOTIDE SEQUENCE</scope>
    <source>
        <strain evidence="2">5307AH</strain>
    </source>
</reference>
<dbReference type="Pfam" id="PF00724">
    <property type="entry name" value="Oxidored_FMN"/>
    <property type="match status" value="1"/>
</dbReference>
<protein>
    <recommendedName>
        <fullName evidence="1">NADH:flavin oxidoreductase/NADH oxidase N-terminal domain-containing protein</fullName>
    </recommendedName>
</protein>
<evidence type="ECO:0000313" key="2">
    <source>
        <dbReference type="EMBL" id="KAK1925996.1"/>
    </source>
</evidence>
<organism evidence="2 3">
    <name type="scientific">Papiliotrema laurentii</name>
    <name type="common">Cryptococcus laurentii</name>
    <dbReference type="NCBI Taxonomy" id="5418"/>
    <lineage>
        <taxon>Eukaryota</taxon>
        <taxon>Fungi</taxon>
        <taxon>Dikarya</taxon>
        <taxon>Basidiomycota</taxon>
        <taxon>Agaricomycotina</taxon>
        <taxon>Tremellomycetes</taxon>
        <taxon>Tremellales</taxon>
        <taxon>Rhynchogastremaceae</taxon>
        <taxon>Papiliotrema</taxon>
    </lineage>
</organism>
<sequence>MPVVSFEAPKPMTLADIEATQDDFVNAAVAARLGGCDGVELHGGNGYLFDQFLHSNINLRDDDYGGTIEKRCRFLLETVDKVSQAVGSGRLGVRLTPFGLFNQTLGTDRVRQWTYLCQELGKRKLAYVHLIEPRFDEFKSASEKALALGDLSAGNEMSLAPFREALGSTKVIVAGGYGPDNFSQGIESGAHDLVAFGRFFVSNPDLVERLRQELPLYKWDRSRFYGPFPDNEIGYTVHTKRELASSLDGLKPQLAD</sequence>
<dbReference type="GO" id="GO:0010181">
    <property type="term" value="F:FMN binding"/>
    <property type="evidence" value="ECO:0007669"/>
    <property type="project" value="InterPro"/>
</dbReference>
<dbReference type="InterPro" id="IPR045247">
    <property type="entry name" value="Oye-like"/>
</dbReference>
<evidence type="ECO:0000259" key="1">
    <source>
        <dbReference type="Pfam" id="PF00724"/>
    </source>
</evidence>
<dbReference type="InterPro" id="IPR001155">
    <property type="entry name" value="OxRdtase_FMN_N"/>
</dbReference>
<gene>
    <name evidence="2" type="ORF">DB88DRAFT_480353</name>
</gene>
<dbReference type="Gene3D" id="3.20.20.70">
    <property type="entry name" value="Aldolase class I"/>
    <property type="match status" value="1"/>
</dbReference>
<dbReference type="PANTHER" id="PTHR22893">
    <property type="entry name" value="NADH OXIDOREDUCTASE-RELATED"/>
    <property type="match status" value="1"/>
</dbReference>
<name>A0AAD9FTG7_PAPLA</name>
<proteinExistence type="predicted"/>
<accession>A0AAD9FTG7</accession>
<feature type="domain" description="NADH:flavin oxidoreductase/NADH oxidase N-terminal" evidence="1">
    <location>
        <begin position="9"/>
        <end position="215"/>
    </location>
</feature>